<gene>
    <name evidence="1" type="ORF">WOB96_08950</name>
</gene>
<dbReference type="Proteomes" id="UP001446205">
    <property type="component" value="Unassembled WGS sequence"/>
</dbReference>
<protein>
    <submittedName>
        <fullName evidence="1">Uncharacterized protein</fullName>
    </submittedName>
</protein>
<keyword evidence="2" id="KW-1185">Reference proteome</keyword>
<reference evidence="1 2" key="1">
    <citation type="submission" date="2024-04" db="EMBL/GenBank/DDBJ databases">
        <authorList>
            <person name="Abashina T."/>
            <person name="Shaikin A."/>
        </authorList>
    </citation>
    <scope>NUCLEOTIDE SEQUENCE [LARGE SCALE GENOMIC DNA]</scope>
    <source>
        <strain evidence="1 2">AAFK</strain>
    </source>
</reference>
<dbReference type="EMBL" id="JBBPCO010000008">
    <property type="protein sequence ID" value="MEK8089893.1"/>
    <property type="molecule type" value="Genomic_DNA"/>
</dbReference>
<evidence type="ECO:0000313" key="1">
    <source>
        <dbReference type="EMBL" id="MEK8089893.1"/>
    </source>
</evidence>
<comment type="caution">
    <text evidence="1">The sequence shown here is derived from an EMBL/GenBank/DDBJ whole genome shotgun (WGS) entry which is preliminary data.</text>
</comment>
<accession>A0ABU9DBN9</accession>
<evidence type="ECO:0000313" key="2">
    <source>
        <dbReference type="Proteomes" id="UP001446205"/>
    </source>
</evidence>
<organism evidence="1 2">
    <name type="scientific">Thermithiobacillus plumbiphilus</name>
    <dbReference type="NCBI Taxonomy" id="1729899"/>
    <lineage>
        <taxon>Bacteria</taxon>
        <taxon>Pseudomonadati</taxon>
        <taxon>Pseudomonadota</taxon>
        <taxon>Acidithiobacillia</taxon>
        <taxon>Acidithiobacillales</taxon>
        <taxon>Thermithiobacillaceae</taxon>
        <taxon>Thermithiobacillus</taxon>
    </lineage>
</organism>
<name>A0ABU9DBN9_9PROT</name>
<proteinExistence type="predicted"/>
<dbReference type="RefSeq" id="WP_341370951.1">
    <property type="nucleotide sequence ID" value="NZ_JBBPCO010000008.1"/>
</dbReference>
<sequence>MQALLDTLKRYYPQGSWILYHFGYNLVMINREKQIHWVGKSLQEFQAMLQAFPDRVRDTCTYTLYLAQSGRRHEQVQCIQELDFGKLGMLEQWHQGAYCAVYILSHTEAVYVLYCFHRAADQVSSPDMNLLQSRLQLVKAQVENQHHA</sequence>